<evidence type="ECO:0000313" key="1">
    <source>
        <dbReference type="EMBL" id="QHU30843.1"/>
    </source>
</evidence>
<proteinExistence type="predicted"/>
<organism evidence="1">
    <name type="scientific">viral metagenome</name>
    <dbReference type="NCBI Taxonomy" id="1070528"/>
    <lineage>
        <taxon>unclassified sequences</taxon>
        <taxon>metagenomes</taxon>
        <taxon>organismal metagenomes</taxon>
    </lineage>
</organism>
<dbReference type="EMBL" id="MN740520">
    <property type="protein sequence ID" value="QHU30843.1"/>
    <property type="molecule type" value="Genomic_DNA"/>
</dbReference>
<name>A0A6C0LJW6_9ZZZZ</name>
<dbReference type="AlphaFoldDB" id="A0A6C0LJW6"/>
<reference evidence="1" key="1">
    <citation type="journal article" date="2020" name="Nature">
        <title>Giant virus diversity and host interactions through global metagenomics.</title>
        <authorList>
            <person name="Schulz F."/>
            <person name="Roux S."/>
            <person name="Paez-Espino D."/>
            <person name="Jungbluth S."/>
            <person name="Walsh D.A."/>
            <person name="Denef V.J."/>
            <person name="McMahon K.D."/>
            <person name="Konstantinidis K.T."/>
            <person name="Eloe-Fadrosh E.A."/>
            <person name="Kyrpides N.C."/>
            <person name="Woyke T."/>
        </authorList>
    </citation>
    <scope>NUCLEOTIDE SEQUENCE</scope>
    <source>
        <strain evidence="1">GVMAG-M-3300027892-73</strain>
    </source>
</reference>
<protein>
    <submittedName>
        <fullName evidence="1">Uncharacterized protein</fullName>
    </submittedName>
</protein>
<accession>A0A6C0LJW6</accession>
<sequence>MSFLNSSLKYIGISWVSYIILRKGYFLFKQKNINNIDMLYDAVYWVSYLQIKANQFQEMLMNISFVKEIKTYFNDKEETAIEFVKDYEVIDNCLMQKLNAITNDDVVFIKSLVRFVDTDEVDFIKVFQPLNKVNYVRILAKEEGQALFLLDVSTVKFMLLEIVLNEEDKFKIDLDAEKENYYLVNNVIDKKVLGYLLNSQHNKNLSDTEYDEKIIRINILDNNVQSHSIEFDKKIVIRKDGYEII</sequence>